<keyword evidence="2 3" id="KW-0808">Transferase</keyword>
<name>A0A7X6BFL3_9SPHN</name>
<dbReference type="RefSeq" id="WP_164542733.1">
    <property type="nucleotide sequence ID" value="NZ_BAAADY010000054.1"/>
</dbReference>
<comment type="caution">
    <text evidence="3">The sequence shown here is derived from an EMBL/GenBank/DDBJ whole genome shotgun (WGS) entry which is preliminary data.</text>
</comment>
<evidence type="ECO:0000256" key="2">
    <source>
        <dbReference type="ARBA" id="ARBA00022679"/>
    </source>
</evidence>
<gene>
    <name evidence="3" type="ORF">GGR89_004416</name>
</gene>
<dbReference type="AlphaFoldDB" id="A0A7X6BFL3"/>
<dbReference type="SUPFAM" id="SSF53756">
    <property type="entry name" value="UDP-Glycosyltransferase/glycogen phosphorylase"/>
    <property type="match status" value="1"/>
</dbReference>
<dbReference type="PANTHER" id="PTHR12526:SF510">
    <property type="entry name" value="D-INOSITOL 3-PHOSPHATE GLYCOSYLTRANSFERASE"/>
    <property type="match status" value="1"/>
</dbReference>
<accession>A0A7X6BFL3</accession>
<dbReference type="EMBL" id="JAATJB010000031">
    <property type="protein sequence ID" value="NJC00067.1"/>
    <property type="molecule type" value="Genomic_DNA"/>
</dbReference>
<dbReference type="Proteomes" id="UP000531251">
    <property type="component" value="Unassembled WGS sequence"/>
</dbReference>
<evidence type="ECO:0000256" key="1">
    <source>
        <dbReference type="ARBA" id="ARBA00022676"/>
    </source>
</evidence>
<proteinExistence type="predicted"/>
<sequence>MSARAAAEGIPFEVLDFGQVAAIRRPISPASVWAAAGDWRRAAQGLKAIVRRHGIDLVHSNGMKAHCIAALSRRIGGAPALFHVRDIAVRPTERLIWRALPRAADQVVLVSRACWPAPDLPGNVSVVFNAIAPGMATLPSPAPHPGTVLGICGRIHPFKGHHLALQWLHAARSQGLDVTLRIRGEATAEDRGYLETLHQTVAALGLEDAVRFDGSFEGLAAIYGGLDVVLVPSETPDPLPRSVMEAMALGLPVIGFPAGGIVEMIDPGRTGWLAADAEDFCAAVRDIAALGPQLPAFRDRMAATVAERFSMPRLHREITAIYRSALDR</sequence>
<dbReference type="GO" id="GO:0016757">
    <property type="term" value="F:glycosyltransferase activity"/>
    <property type="evidence" value="ECO:0007669"/>
    <property type="project" value="UniProtKB-KW"/>
</dbReference>
<keyword evidence="1" id="KW-0328">Glycosyltransferase</keyword>
<evidence type="ECO:0000313" key="4">
    <source>
        <dbReference type="Proteomes" id="UP000531251"/>
    </source>
</evidence>
<evidence type="ECO:0000313" key="3">
    <source>
        <dbReference type="EMBL" id="NJC00067.1"/>
    </source>
</evidence>
<organism evidence="3 4">
    <name type="scientific">Sphingomonas trueperi</name>
    <dbReference type="NCBI Taxonomy" id="53317"/>
    <lineage>
        <taxon>Bacteria</taxon>
        <taxon>Pseudomonadati</taxon>
        <taxon>Pseudomonadota</taxon>
        <taxon>Alphaproteobacteria</taxon>
        <taxon>Sphingomonadales</taxon>
        <taxon>Sphingomonadaceae</taxon>
        <taxon>Sphingomonas</taxon>
    </lineage>
</organism>
<dbReference type="Gene3D" id="3.40.50.2000">
    <property type="entry name" value="Glycogen Phosphorylase B"/>
    <property type="match status" value="2"/>
</dbReference>
<reference evidence="3 4" key="1">
    <citation type="submission" date="2020-03" db="EMBL/GenBank/DDBJ databases">
        <title>Genomic Encyclopedia of Type Strains, Phase IV (KMG-IV): sequencing the most valuable type-strain genomes for metagenomic binning, comparative biology and taxonomic classification.</title>
        <authorList>
            <person name="Goeker M."/>
        </authorList>
    </citation>
    <scope>NUCLEOTIDE SEQUENCE [LARGE SCALE GENOMIC DNA]</scope>
    <source>
        <strain evidence="3 4">DSM 7225</strain>
    </source>
</reference>
<dbReference type="PANTHER" id="PTHR12526">
    <property type="entry name" value="GLYCOSYLTRANSFERASE"/>
    <property type="match status" value="1"/>
</dbReference>
<dbReference type="CDD" id="cd03801">
    <property type="entry name" value="GT4_PimA-like"/>
    <property type="match status" value="1"/>
</dbReference>
<keyword evidence="4" id="KW-1185">Reference proteome</keyword>
<dbReference type="Pfam" id="PF13692">
    <property type="entry name" value="Glyco_trans_1_4"/>
    <property type="match status" value="1"/>
</dbReference>
<protein>
    <submittedName>
        <fullName evidence="3">Glycosyltransferase involved in cell wall biosynthesis</fullName>
    </submittedName>
</protein>